<accession>A0A8S4P628</accession>
<organism evidence="1 2">
    <name type="scientific">Owenia fusiformis</name>
    <name type="common">Polychaete worm</name>
    <dbReference type="NCBI Taxonomy" id="6347"/>
    <lineage>
        <taxon>Eukaryota</taxon>
        <taxon>Metazoa</taxon>
        <taxon>Spiralia</taxon>
        <taxon>Lophotrochozoa</taxon>
        <taxon>Annelida</taxon>
        <taxon>Polychaeta</taxon>
        <taxon>Sedentaria</taxon>
        <taxon>Canalipalpata</taxon>
        <taxon>Sabellida</taxon>
        <taxon>Oweniida</taxon>
        <taxon>Oweniidae</taxon>
        <taxon>Owenia</taxon>
    </lineage>
</organism>
<name>A0A8S4P628_OWEFU</name>
<dbReference type="Proteomes" id="UP000749559">
    <property type="component" value="Unassembled WGS sequence"/>
</dbReference>
<keyword evidence="2" id="KW-1185">Reference proteome</keyword>
<gene>
    <name evidence="1" type="ORF">OFUS_LOCUS15080</name>
</gene>
<evidence type="ECO:0000313" key="2">
    <source>
        <dbReference type="Proteomes" id="UP000749559"/>
    </source>
</evidence>
<protein>
    <submittedName>
        <fullName evidence="1">Uncharacterized protein</fullName>
    </submittedName>
</protein>
<comment type="caution">
    <text evidence="1">The sequence shown here is derived from an EMBL/GenBank/DDBJ whole genome shotgun (WGS) entry which is preliminary data.</text>
</comment>
<proteinExistence type="predicted"/>
<dbReference type="AlphaFoldDB" id="A0A8S4P628"/>
<reference evidence="1" key="1">
    <citation type="submission" date="2022-03" db="EMBL/GenBank/DDBJ databases">
        <authorList>
            <person name="Martin C."/>
        </authorList>
    </citation>
    <scope>NUCLEOTIDE SEQUENCE</scope>
</reference>
<dbReference type="EMBL" id="CAIIXF020000007">
    <property type="protein sequence ID" value="CAH1789776.1"/>
    <property type="molecule type" value="Genomic_DNA"/>
</dbReference>
<dbReference type="OrthoDB" id="6117194at2759"/>
<evidence type="ECO:0000313" key="1">
    <source>
        <dbReference type="EMBL" id="CAH1789776.1"/>
    </source>
</evidence>
<sequence length="133" mass="15202">NDNYSPETMKFWKVCCRQFHGKFLRFMTGDRESHHINFAVPTEKNIRNFNGLDLIIPRELKPGIIKEAFPMLENDKKYVISVDGKKTASGRTKKGGDIDLFGHEPNGDSLAKKGFNTYLHNSICCTMHQIVLV</sequence>
<feature type="non-terminal residue" evidence="1">
    <location>
        <position position="1"/>
    </location>
</feature>